<evidence type="ECO:0000313" key="1">
    <source>
        <dbReference type="EMBL" id="PJE80909.1"/>
    </source>
</evidence>
<dbReference type="EMBL" id="NSIT01000002">
    <property type="protein sequence ID" value="PJE80909.1"/>
    <property type="molecule type" value="Genomic_DNA"/>
</dbReference>
<sequence>MRLSILIIPAIGFLLISLFLFHEKGQQQQTDAFSQNGITHLMDTVDTAIDQKNLKTLKQFFMPATQLIYVLPKGIQHTTRFSNASQRLLTYGSHGKFHNIEKIHEAIVISPDKQIATVFQKRRESWCNSSSQDCYFLVSLLEMRWQLIHNEPKVVERNRKILNQHIVFSHKNHPHSITAQNSPMPHKILPLK</sequence>
<comment type="caution">
    <text evidence="1">The sequence shown here is derived from an EMBL/GenBank/DDBJ whole genome shotgun (WGS) entry which is preliminary data.</text>
</comment>
<reference evidence="1" key="1">
    <citation type="journal article" date="2017" name="Appl. Environ. Microbiol.">
        <title>Molecular characterization of an Endozoicomonas-like organism causing infection in king scallop Pecten maximus L.</title>
        <authorList>
            <person name="Cano I."/>
            <person name="van Aerle R."/>
            <person name="Ross S."/>
            <person name="Verner-Jeffreys D.W."/>
            <person name="Paley R.K."/>
            <person name="Rimmer G."/>
            <person name="Ryder D."/>
            <person name="Hooper P."/>
            <person name="Stone D."/>
            <person name="Feist S.W."/>
        </authorList>
    </citation>
    <scope>NUCLEOTIDE SEQUENCE</scope>
</reference>
<dbReference type="AlphaFoldDB" id="A0A2H9TCK2"/>
<evidence type="ECO:0008006" key="2">
    <source>
        <dbReference type="Google" id="ProtNLM"/>
    </source>
</evidence>
<proteinExistence type="predicted"/>
<accession>A0A2H9TCK2</accession>
<organism evidence="1">
    <name type="scientific">invertebrate metagenome</name>
    <dbReference type="NCBI Taxonomy" id="1711999"/>
    <lineage>
        <taxon>unclassified sequences</taxon>
        <taxon>metagenomes</taxon>
        <taxon>organismal metagenomes</taxon>
    </lineage>
</organism>
<protein>
    <recommendedName>
        <fullName evidence="2">SnoaL-like domain-containing protein</fullName>
    </recommendedName>
</protein>
<gene>
    <name evidence="1" type="ORF">CI610_00067</name>
</gene>
<name>A0A2H9TCK2_9ZZZZ</name>